<organism evidence="6">
    <name type="scientific">Fibrocapsa japonica</name>
    <dbReference type="NCBI Taxonomy" id="94617"/>
    <lineage>
        <taxon>Eukaryota</taxon>
        <taxon>Sar</taxon>
        <taxon>Stramenopiles</taxon>
        <taxon>Ochrophyta</taxon>
        <taxon>Raphidophyceae</taxon>
        <taxon>Chattonellales</taxon>
        <taxon>Chattonellaceae</taxon>
        <taxon>Fibrocapsa</taxon>
    </lineage>
</organism>
<dbReference type="PANTHER" id="PTHR43748">
    <property type="entry name" value="RIBOSE-5-PHOSPHATE ISOMERASE 3, CHLOROPLASTIC-RELATED"/>
    <property type="match status" value="1"/>
</dbReference>
<comment type="pathway">
    <text evidence="2">Carbohydrate degradation; pentose phosphate pathway; D-ribose 5-phosphate from D-ribulose 5-phosphate (non-oxidative stage): step 1/1.</text>
</comment>
<dbReference type="InterPro" id="IPR020672">
    <property type="entry name" value="Ribose5P_isomerase_typA_subgr"/>
</dbReference>
<accession>A0A7S2XWD1</accession>
<dbReference type="AlphaFoldDB" id="A0A7S2XWD1"/>
<comment type="similarity">
    <text evidence="3">Belongs to the ribose 5-phosphate isomerase family.</text>
</comment>
<name>A0A7S2XWD1_9STRA</name>
<keyword evidence="5" id="KW-0413">Isomerase</keyword>
<dbReference type="GO" id="GO:0009052">
    <property type="term" value="P:pentose-phosphate shunt, non-oxidative branch"/>
    <property type="evidence" value="ECO:0007669"/>
    <property type="project" value="InterPro"/>
</dbReference>
<dbReference type="FunFam" id="3.40.50.1360:FF:000001">
    <property type="entry name" value="Ribose-5-phosphate isomerase A"/>
    <property type="match status" value="1"/>
</dbReference>
<protein>
    <recommendedName>
        <fullName evidence="4">ribose-5-phosphate isomerase</fullName>
        <ecNumber evidence="4">5.3.1.6</ecNumber>
    </recommendedName>
</protein>
<dbReference type="UniPathway" id="UPA00115">
    <property type="reaction ID" value="UER00412"/>
</dbReference>
<proteinExistence type="inferred from homology"/>
<dbReference type="InterPro" id="IPR050262">
    <property type="entry name" value="Ribose-5P_isomerase"/>
</dbReference>
<sequence length="245" mass="25590">MAAQLGAQELKKQVGYKSVDDHVKSGMVVGLGTGSTAYFAVERLGQKLASGELENIVAIPTSTATAEQASSLNIPLVTLDSHPVVDVAIDGADEVATPSLDLVKGRGGALLREKMVEIRAKTFICIVDESKFVTGIGASGGQTPVEVAQFCWQATLGSLQALPSLQPNFKEAKLRMNSAGDTPYVTDNGNFIVDLFFDGPILDPAAAAEEILHIVGVVEHGLFLGMANVVISASAEGGIRVIEKA</sequence>
<dbReference type="GO" id="GO:0004751">
    <property type="term" value="F:ribose-5-phosphate isomerase activity"/>
    <property type="evidence" value="ECO:0007669"/>
    <property type="project" value="UniProtKB-EC"/>
</dbReference>
<dbReference type="SUPFAM" id="SSF100950">
    <property type="entry name" value="NagB/RpiA/CoA transferase-like"/>
    <property type="match status" value="1"/>
</dbReference>
<dbReference type="EC" id="5.3.1.6" evidence="4"/>
<evidence type="ECO:0000256" key="4">
    <source>
        <dbReference type="ARBA" id="ARBA00011959"/>
    </source>
</evidence>
<evidence type="ECO:0000256" key="3">
    <source>
        <dbReference type="ARBA" id="ARBA00008088"/>
    </source>
</evidence>
<reference evidence="6" key="1">
    <citation type="submission" date="2021-01" db="EMBL/GenBank/DDBJ databases">
        <authorList>
            <person name="Corre E."/>
            <person name="Pelletier E."/>
            <person name="Niang G."/>
            <person name="Scheremetjew M."/>
            <person name="Finn R."/>
            <person name="Kale V."/>
            <person name="Holt S."/>
            <person name="Cochrane G."/>
            <person name="Meng A."/>
            <person name="Brown T."/>
            <person name="Cohen L."/>
        </authorList>
    </citation>
    <scope>NUCLEOTIDE SEQUENCE</scope>
    <source>
        <strain evidence="6">CCMP1661</strain>
    </source>
</reference>
<evidence type="ECO:0000313" key="6">
    <source>
        <dbReference type="EMBL" id="CAD9862238.1"/>
    </source>
</evidence>
<dbReference type="InterPro" id="IPR004788">
    <property type="entry name" value="Ribose5P_isomerase_type_A"/>
</dbReference>
<dbReference type="NCBIfam" id="TIGR00021">
    <property type="entry name" value="rpiA"/>
    <property type="match status" value="1"/>
</dbReference>
<dbReference type="Pfam" id="PF06026">
    <property type="entry name" value="Rib_5-P_isom_A"/>
    <property type="match status" value="1"/>
</dbReference>
<dbReference type="HAMAP" id="MF_00170">
    <property type="entry name" value="Rib_5P_isom_A"/>
    <property type="match status" value="1"/>
</dbReference>
<dbReference type="CDD" id="cd01398">
    <property type="entry name" value="RPI_A"/>
    <property type="match status" value="1"/>
</dbReference>
<dbReference type="InterPro" id="IPR037171">
    <property type="entry name" value="NagB/RpiA_transferase-like"/>
</dbReference>
<dbReference type="Gene3D" id="3.30.70.260">
    <property type="match status" value="1"/>
</dbReference>
<evidence type="ECO:0000256" key="5">
    <source>
        <dbReference type="ARBA" id="ARBA00023235"/>
    </source>
</evidence>
<dbReference type="Gene3D" id="3.40.50.1360">
    <property type="match status" value="1"/>
</dbReference>
<dbReference type="NCBIfam" id="NF001924">
    <property type="entry name" value="PRK00702.1"/>
    <property type="match status" value="1"/>
</dbReference>
<evidence type="ECO:0000256" key="1">
    <source>
        <dbReference type="ARBA" id="ARBA00001713"/>
    </source>
</evidence>
<dbReference type="EMBL" id="HBHR01010010">
    <property type="protein sequence ID" value="CAD9862238.1"/>
    <property type="molecule type" value="Transcribed_RNA"/>
</dbReference>
<comment type="catalytic activity">
    <reaction evidence="1">
        <text>aldehydo-D-ribose 5-phosphate = D-ribulose 5-phosphate</text>
        <dbReference type="Rhea" id="RHEA:14657"/>
        <dbReference type="ChEBI" id="CHEBI:58121"/>
        <dbReference type="ChEBI" id="CHEBI:58273"/>
        <dbReference type="EC" id="5.3.1.6"/>
    </reaction>
</comment>
<gene>
    <name evidence="6" type="ORF">FJAP1339_LOCUS4770</name>
</gene>
<dbReference type="PANTHER" id="PTHR43748:SF3">
    <property type="entry name" value="RIBOSE-5-PHOSPHATE ISOMERASE 3, CHLOROPLASTIC-RELATED"/>
    <property type="match status" value="1"/>
</dbReference>
<dbReference type="SUPFAM" id="SSF75445">
    <property type="entry name" value="D-ribose-5-phosphate isomerase (RpiA), lid domain"/>
    <property type="match status" value="1"/>
</dbReference>
<evidence type="ECO:0000256" key="2">
    <source>
        <dbReference type="ARBA" id="ARBA00004988"/>
    </source>
</evidence>